<accession>A0AA37V8Z8</accession>
<dbReference type="Pfam" id="PF13628">
    <property type="entry name" value="DUF4142"/>
    <property type="match status" value="1"/>
</dbReference>
<sequence>MRRTTVLAAILATTSAACGPAGRDVPADTNRAAVGDTAAVAGGPLTERGVLTLMSALNGAEIGAAKGVMSRIGDPTVRRYAQAMVADHGAMDSAVKALPLNDTPLPVPPAQFITMHAASSHLSAVLGAMPAGPALDRAYVASQVADHSQAMDSLRHWRGAVRDGGLRTALDGALAKVQEHLDEARAIQSALGGGVDSAGSPRPVPQLRPAEIFQAPAQLDQQRPDTATARSQRQVRPDTTRRDSARATGVRRP</sequence>
<gene>
    <name evidence="3" type="ORF">rosag_04210</name>
</gene>
<reference evidence="3" key="1">
    <citation type="submission" date="2022-08" db="EMBL/GenBank/DDBJ databases">
        <title>Draft genome sequencing of Roseisolibacter agri AW1220.</title>
        <authorList>
            <person name="Tobiishi Y."/>
            <person name="Tonouchi A."/>
        </authorList>
    </citation>
    <scope>NUCLEOTIDE SEQUENCE</scope>
    <source>
        <strain evidence="3">AW1220</strain>
    </source>
</reference>
<keyword evidence="4" id="KW-1185">Reference proteome</keyword>
<dbReference type="InterPro" id="IPR025419">
    <property type="entry name" value="DUF4142"/>
</dbReference>
<dbReference type="PANTHER" id="PTHR38593:SF1">
    <property type="entry name" value="BLR2558 PROTEIN"/>
    <property type="match status" value="1"/>
</dbReference>
<evidence type="ECO:0000313" key="4">
    <source>
        <dbReference type="Proteomes" id="UP001161325"/>
    </source>
</evidence>
<feature type="compositionally biased region" description="Polar residues" evidence="1">
    <location>
        <begin position="219"/>
        <end position="234"/>
    </location>
</feature>
<feature type="region of interest" description="Disordered" evidence="1">
    <location>
        <begin position="192"/>
        <end position="253"/>
    </location>
</feature>
<dbReference type="PANTHER" id="PTHR38593">
    <property type="entry name" value="BLR2558 PROTEIN"/>
    <property type="match status" value="1"/>
</dbReference>
<dbReference type="InterPro" id="IPR012347">
    <property type="entry name" value="Ferritin-like"/>
</dbReference>
<feature type="domain" description="DUF4142" evidence="2">
    <location>
        <begin position="47"/>
        <end position="187"/>
    </location>
</feature>
<dbReference type="PROSITE" id="PS51257">
    <property type="entry name" value="PROKAR_LIPOPROTEIN"/>
    <property type="match status" value="1"/>
</dbReference>
<organism evidence="3 4">
    <name type="scientific">Roseisolibacter agri</name>
    <dbReference type="NCBI Taxonomy" id="2014610"/>
    <lineage>
        <taxon>Bacteria</taxon>
        <taxon>Pseudomonadati</taxon>
        <taxon>Gemmatimonadota</taxon>
        <taxon>Gemmatimonadia</taxon>
        <taxon>Gemmatimonadales</taxon>
        <taxon>Gemmatimonadaceae</taxon>
        <taxon>Roseisolibacter</taxon>
    </lineage>
</organism>
<dbReference type="EMBL" id="BRXS01000001">
    <property type="protein sequence ID" value="GLC23908.1"/>
    <property type="molecule type" value="Genomic_DNA"/>
</dbReference>
<protein>
    <recommendedName>
        <fullName evidence="2">DUF4142 domain-containing protein</fullName>
    </recommendedName>
</protein>
<dbReference type="AlphaFoldDB" id="A0AA37V8Z8"/>
<dbReference type="RefSeq" id="WP_284348354.1">
    <property type="nucleotide sequence ID" value="NZ_BRXS01000001.1"/>
</dbReference>
<proteinExistence type="predicted"/>
<evidence type="ECO:0000313" key="3">
    <source>
        <dbReference type="EMBL" id="GLC23908.1"/>
    </source>
</evidence>
<dbReference type="Gene3D" id="1.20.1260.10">
    <property type="match status" value="1"/>
</dbReference>
<evidence type="ECO:0000256" key="1">
    <source>
        <dbReference type="SAM" id="MobiDB-lite"/>
    </source>
</evidence>
<feature type="compositionally biased region" description="Basic and acidic residues" evidence="1">
    <location>
        <begin position="235"/>
        <end position="245"/>
    </location>
</feature>
<name>A0AA37V8Z8_9BACT</name>
<comment type="caution">
    <text evidence="3">The sequence shown here is derived from an EMBL/GenBank/DDBJ whole genome shotgun (WGS) entry which is preliminary data.</text>
</comment>
<dbReference type="Proteomes" id="UP001161325">
    <property type="component" value="Unassembled WGS sequence"/>
</dbReference>
<evidence type="ECO:0000259" key="2">
    <source>
        <dbReference type="Pfam" id="PF13628"/>
    </source>
</evidence>